<keyword evidence="3" id="KW-1185">Reference proteome</keyword>
<evidence type="ECO:0000256" key="1">
    <source>
        <dbReference type="SAM" id="MobiDB-lite"/>
    </source>
</evidence>
<gene>
    <name evidence="2" type="ORF">Tdes44962_MAKER09727</name>
</gene>
<evidence type="ECO:0000313" key="3">
    <source>
        <dbReference type="Proteomes" id="UP001138500"/>
    </source>
</evidence>
<organism evidence="2 3">
    <name type="scientific">Teratosphaeria destructans</name>
    <dbReference type="NCBI Taxonomy" id="418781"/>
    <lineage>
        <taxon>Eukaryota</taxon>
        <taxon>Fungi</taxon>
        <taxon>Dikarya</taxon>
        <taxon>Ascomycota</taxon>
        <taxon>Pezizomycotina</taxon>
        <taxon>Dothideomycetes</taxon>
        <taxon>Dothideomycetidae</taxon>
        <taxon>Mycosphaerellales</taxon>
        <taxon>Teratosphaeriaceae</taxon>
        <taxon>Teratosphaeria</taxon>
    </lineage>
</organism>
<dbReference type="AlphaFoldDB" id="A0A9W7SRQ5"/>
<evidence type="ECO:0000313" key="2">
    <source>
        <dbReference type="EMBL" id="KAH9827396.1"/>
    </source>
</evidence>
<name>A0A9W7SRQ5_9PEZI</name>
<accession>A0A9W7SRQ5</accession>
<reference evidence="2 3" key="2">
    <citation type="journal article" date="2021" name="Curr. Genet.">
        <title>Genetic response to nitrogen starvation in the aggressive Eucalyptus foliar pathogen Teratosphaeria destructans.</title>
        <authorList>
            <person name="Havenga M."/>
            <person name="Wingfield B.D."/>
            <person name="Wingfield M.J."/>
            <person name="Dreyer L.L."/>
            <person name="Roets F."/>
            <person name="Aylward J."/>
        </authorList>
    </citation>
    <scope>NUCLEOTIDE SEQUENCE [LARGE SCALE GENOMIC DNA]</scope>
    <source>
        <strain evidence="2">CMW44962</strain>
    </source>
</reference>
<dbReference type="Proteomes" id="UP001138500">
    <property type="component" value="Unassembled WGS sequence"/>
</dbReference>
<protein>
    <submittedName>
        <fullName evidence="2">Uncharacterized protein</fullName>
    </submittedName>
</protein>
<feature type="compositionally biased region" description="Low complexity" evidence="1">
    <location>
        <begin position="10"/>
        <end position="26"/>
    </location>
</feature>
<sequence length="71" mass="7504">MPPLQRPTCVRPTGSRGSSGSTPVSGADRCPICTFGHDVRDCDLMESLSAKQVKAGERKGQYLKKLPAAAS</sequence>
<reference evidence="2 3" key="1">
    <citation type="journal article" date="2018" name="IMA Fungus">
        <title>IMA Genome-F 10: Nine draft genome sequences of Claviceps purpurea s.lat., including C. arundinis, C. humidiphila, and C. cf. spartinae, pseudomolecules for the pitch canker pathogen Fusarium circinatum, draft genome of Davidsoniella eucalypti, Grosmannia galeiformis, Quambalaria eucalypti, and Teratosphaeria destructans.</title>
        <authorList>
            <person name="Wingfield B.D."/>
            <person name="Liu M."/>
            <person name="Nguyen H.D."/>
            <person name="Lane F.A."/>
            <person name="Morgan S.W."/>
            <person name="De Vos L."/>
            <person name="Wilken P.M."/>
            <person name="Duong T.A."/>
            <person name="Aylward J."/>
            <person name="Coetzee M.P."/>
            <person name="Dadej K."/>
            <person name="De Beer Z.W."/>
            <person name="Findlay W."/>
            <person name="Havenga M."/>
            <person name="Kolarik M."/>
            <person name="Menzies J.G."/>
            <person name="Naidoo K."/>
            <person name="Pochopski O."/>
            <person name="Shoukouhi P."/>
            <person name="Santana Q.C."/>
            <person name="Seifert K.A."/>
            <person name="Soal N."/>
            <person name="Steenkamp E.T."/>
            <person name="Tatham C.T."/>
            <person name="van der Nest M.A."/>
            <person name="Wingfield M.J."/>
        </authorList>
    </citation>
    <scope>NUCLEOTIDE SEQUENCE [LARGE SCALE GENOMIC DNA]</scope>
    <source>
        <strain evidence="2">CMW44962</strain>
    </source>
</reference>
<feature type="region of interest" description="Disordered" evidence="1">
    <location>
        <begin position="1"/>
        <end position="29"/>
    </location>
</feature>
<dbReference type="EMBL" id="RIBY02001883">
    <property type="protein sequence ID" value="KAH9827396.1"/>
    <property type="molecule type" value="Genomic_DNA"/>
</dbReference>
<comment type="caution">
    <text evidence="2">The sequence shown here is derived from an EMBL/GenBank/DDBJ whole genome shotgun (WGS) entry which is preliminary data.</text>
</comment>
<proteinExistence type="predicted"/>